<protein>
    <submittedName>
        <fullName evidence="5">SAM-dependent methyltransferase</fullName>
    </submittedName>
</protein>
<dbReference type="PANTHER" id="PTHR43836:SF2">
    <property type="entry name" value="CATECHOL O-METHYLTRANSFERASE 1-RELATED"/>
    <property type="match status" value="1"/>
</dbReference>
<keyword evidence="2 5" id="KW-0808">Transferase</keyword>
<dbReference type="KEGG" id="ntp:CRH09_21265"/>
<evidence type="ECO:0000256" key="1">
    <source>
        <dbReference type="ARBA" id="ARBA00022603"/>
    </source>
</evidence>
<evidence type="ECO:0000313" key="6">
    <source>
        <dbReference type="Proteomes" id="UP000076512"/>
    </source>
</evidence>
<dbReference type="EMBL" id="CP023778">
    <property type="protein sequence ID" value="ATL68334.1"/>
    <property type="molecule type" value="Genomic_DNA"/>
</dbReference>
<reference evidence="5 6" key="1">
    <citation type="submission" date="2016-04" db="EMBL/GenBank/DDBJ databases">
        <authorList>
            <person name="Evans L.H."/>
            <person name="Alamgir A."/>
            <person name="Owens N."/>
            <person name="Weber N.D."/>
            <person name="Virtaneva K."/>
            <person name="Barbian K."/>
            <person name="Babar A."/>
            <person name="Rosenke K."/>
        </authorList>
    </citation>
    <scope>NUCLEOTIDE SEQUENCE [LARGE SCALE GENOMIC DNA]</scope>
    <source>
        <strain evidence="5 6">IFM 0406</strain>
    </source>
</reference>
<dbReference type="EMBL" id="LWGR01000007">
    <property type="protein sequence ID" value="KZM73920.1"/>
    <property type="molecule type" value="Genomic_DNA"/>
</dbReference>
<evidence type="ECO:0000313" key="4">
    <source>
        <dbReference type="EMBL" id="ATL68334.1"/>
    </source>
</evidence>
<dbReference type="RefSeq" id="WP_067595854.1">
    <property type="nucleotide sequence ID" value="NZ_CP023778.1"/>
</dbReference>
<dbReference type="GO" id="GO:0032259">
    <property type="term" value="P:methylation"/>
    <property type="evidence" value="ECO:0007669"/>
    <property type="project" value="UniProtKB-KW"/>
</dbReference>
<dbReference type="Proteomes" id="UP000221961">
    <property type="component" value="Chromosome"/>
</dbReference>
<accession>A0A164N2V9</accession>
<evidence type="ECO:0000256" key="2">
    <source>
        <dbReference type="ARBA" id="ARBA00022679"/>
    </source>
</evidence>
<gene>
    <name evidence="5" type="ORF">AWN90_27485</name>
    <name evidence="4" type="ORF">CRH09_21265</name>
</gene>
<dbReference type="Gene3D" id="3.40.50.150">
    <property type="entry name" value="Vaccinia Virus protein VP39"/>
    <property type="match status" value="1"/>
</dbReference>
<dbReference type="Pfam" id="PF01596">
    <property type="entry name" value="Methyltransf_3"/>
    <property type="match status" value="1"/>
</dbReference>
<evidence type="ECO:0000256" key="3">
    <source>
        <dbReference type="ARBA" id="ARBA00022691"/>
    </source>
</evidence>
<reference evidence="4 7" key="2">
    <citation type="submission" date="2017-10" db="EMBL/GenBank/DDBJ databases">
        <title>Comparative genomics between pathogenic Norcardia.</title>
        <authorList>
            <person name="Zeng L."/>
        </authorList>
    </citation>
    <scope>NUCLEOTIDE SEQUENCE [LARGE SCALE GENOMIC DNA]</scope>
    <source>
        <strain evidence="4 7">NC_YFY_NT001</strain>
    </source>
</reference>
<dbReference type="GO" id="GO:0008171">
    <property type="term" value="F:O-methyltransferase activity"/>
    <property type="evidence" value="ECO:0007669"/>
    <property type="project" value="InterPro"/>
</dbReference>
<sequence>MDDAGFGAKLRDRVPFVRWSWLRLGLGMPNLLRTGQVGDGREAALRDHVLAHATADDPDSVLAAIDDFARRRSMLVNIGDEKGLLLDAAVRAAEPKLLLELGAYCGYSAVRTGRLLAPGARLVSVEFNPANAEIARAVLAHAGLDDRVSVVVGRLGDGGATMHKLATEHGFGFRAVDFVFIDHSTAAYLPDLRTILAAGWLHPGSAVVADNVKVPGAPDYLRYMREQEGESWHTVEHRAHVEYQSLLRDVVLESYYLG</sequence>
<dbReference type="GeneID" id="88359884"/>
<evidence type="ECO:0000313" key="5">
    <source>
        <dbReference type="EMBL" id="KZM73920.1"/>
    </source>
</evidence>
<evidence type="ECO:0000313" key="7">
    <source>
        <dbReference type="Proteomes" id="UP000221961"/>
    </source>
</evidence>
<dbReference type="Proteomes" id="UP000076512">
    <property type="component" value="Unassembled WGS sequence"/>
</dbReference>
<dbReference type="InterPro" id="IPR029063">
    <property type="entry name" value="SAM-dependent_MTases_sf"/>
</dbReference>
<keyword evidence="6" id="KW-1185">Reference proteome</keyword>
<proteinExistence type="predicted"/>
<dbReference type="InterPro" id="IPR002935">
    <property type="entry name" value="SAM_O-MeTrfase"/>
</dbReference>
<organism evidence="5 6">
    <name type="scientific">Nocardia terpenica</name>
    <dbReference type="NCBI Taxonomy" id="455432"/>
    <lineage>
        <taxon>Bacteria</taxon>
        <taxon>Bacillati</taxon>
        <taxon>Actinomycetota</taxon>
        <taxon>Actinomycetes</taxon>
        <taxon>Mycobacteriales</taxon>
        <taxon>Nocardiaceae</taxon>
        <taxon>Nocardia</taxon>
    </lineage>
</organism>
<dbReference type="OrthoDB" id="4524249at2"/>
<dbReference type="PANTHER" id="PTHR43836">
    <property type="entry name" value="CATECHOL O-METHYLTRANSFERASE 1-RELATED"/>
    <property type="match status" value="1"/>
</dbReference>
<keyword evidence="3" id="KW-0949">S-adenosyl-L-methionine</keyword>
<name>A0A164N2V9_9NOCA</name>
<dbReference type="SUPFAM" id="SSF53335">
    <property type="entry name" value="S-adenosyl-L-methionine-dependent methyltransferases"/>
    <property type="match status" value="1"/>
</dbReference>
<keyword evidence="1 5" id="KW-0489">Methyltransferase</keyword>
<dbReference type="STRING" id="455432.AWN90_27485"/>
<dbReference type="PROSITE" id="PS51682">
    <property type="entry name" value="SAM_OMT_I"/>
    <property type="match status" value="1"/>
</dbReference>
<dbReference type="AlphaFoldDB" id="A0A164N2V9"/>